<keyword evidence="2" id="KW-0472">Membrane</keyword>
<accession>A0ABR3NZD6</accession>
<dbReference type="SUPFAM" id="SSF48403">
    <property type="entry name" value="Ankyrin repeat"/>
    <property type="match status" value="1"/>
</dbReference>
<keyword evidence="2" id="KW-0812">Transmembrane</keyword>
<keyword evidence="2" id="KW-1133">Transmembrane helix</keyword>
<dbReference type="SMART" id="SM00443">
    <property type="entry name" value="G_patch"/>
    <property type="match status" value="1"/>
</dbReference>
<feature type="domain" description="G-patch" evidence="3">
    <location>
        <begin position="284"/>
        <end position="330"/>
    </location>
</feature>
<feature type="region of interest" description="Disordered" evidence="1">
    <location>
        <begin position="350"/>
        <end position="378"/>
    </location>
</feature>
<dbReference type="Pfam" id="PF01585">
    <property type="entry name" value="G-patch"/>
    <property type="match status" value="1"/>
</dbReference>
<evidence type="ECO:0000313" key="5">
    <source>
        <dbReference type="Proteomes" id="UP001558613"/>
    </source>
</evidence>
<protein>
    <recommendedName>
        <fullName evidence="3">G-patch domain-containing protein</fullName>
    </recommendedName>
</protein>
<feature type="region of interest" description="Disordered" evidence="1">
    <location>
        <begin position="68"/>
        <end position="133"/>
    </location>
</feature>
<keyword evidence="5" id="KW-1185">Reference proteome</keyword>
<feature type="compositionally biased region" description="Basic residues" evidence="1">
    <location>
        <begin position="82"/>
        <end position="102"/>
    </location>
</feature>
<dbReference type="PANTHER" id="PTHR20923">
    <property type="entry name" value="BAT4 PROTEIN-RELATED"/>
    <property type="match status" value="1"/>
</dbReference>
<evidence type="ECO:0000256" key="1">
    <source>
        <dbReference type="SAM" id="MobiDB-lite"/>
    </source>
</evidence>
<evidence type="ECO:0000259" key="3">
    <source>
        <dbReference type="PROSITE" id="PS50174"/>
    </source>
</evidence>
<dbReference type="PROSITE" id="PS50174">
    <property type="entry name" value="G_PATCH"/>
    <property type="match status" value="1"/>
</dbReference>
<sequence>MFTNKHHKKKNTVFTLLEFILLFVVFWIHSHSRDCIKDEQPSLLHESQKRGKPLDRKKERRKTITYWEGGQRLLPKPDTRNRWRKAKRRRSSNHKKNSKRSRKENILKNIGHKRRRREAQRPEAAPVEPVNTSERNGHKLLQCAQEGNIRALKNLLRHDCDVNFRDDFYWTGVMCASKAGQTEAVRLLLQNGAAWVGVVDKQGRDARDLALQAGHQDVVRELEQFSVTEVTDTTTTNNAESVHSQWCNVCAVHYTDSTETHNRSTLHQFSELRPPTTPQYCLPSSSTSYKMMLRLGWDPSSGLGPAHSGRKNPVSTVLKRDQAGLGYGVAPQPKVTHFQAKDPQAVQHIHKEKRLRQEKGTTLSAKELKRKEEKDKRWERDYRDSFNFDF</sequence>
<dbReference type="InterPro" id="IPR039146">
    <property type="entry name" value="GPANK1"/>
</dbReference>
<dbReference type="EMBL" id="JAYMGO010000001">
    <property type="protein sequence ID" value="KAL1282404.1"/>
    <property type="molecule type" value="Genomic_DNA"/>
</dbReference>
<feature type="transmembrane region" description="Helical" evidence="2">
    <location>
        <begin position="12"/>
        <end position="30"/>
    </location>
</feature>
<dbReference type="PANTHER" id="PTHR20923:SF1">
    <property type="entry name" value="G PATCH DOMAIN AND ANKYRIN REPEAT-CONTAINING PROTEIN 1"/>
    <property type="match status" value="1"/>
</dbReference>
<dbReference type="InterPro" id="IPR000467">
    <property type="entry name" value="G_patch_dom"/>
</dbReference>
<dbReference type="Gene3D" id="1.25.40.20">
    <property type="entry name" value="Ankyrin repeat-containing domain"/>
    <property type="match status" value="1"/>
</dbReference>
<evidence type="ECO:0000313" key="4">
    <source>
        <dbReference type="EMBL" id="KAL1282404.1"/>
    </source>
</evidence>
<dbReference type="InterPro" id="IPR036770">
    <property type="entry name" value="Ankyrin_rpt-contain_sf"/>
</dbReference>
<name>A0ABR3NZD6_9TELE</name>
<evidence type="ECO:0000256" key="2">
    <source>
        <dbReference type="SAM" id="Phobius"/>
    </source>
</evidence>
<dbReference type="Pfam" id="PF12796">
    <property type="entry name" value="Ank_2"/>
    <property type="match status" value="1"/>
</dbReference>
<feature type="compositionally biased region" description="Basic and acidic residues" evidence="1">
    <location>
        <begin position="366"/>
        <end position="378"/>
    </location>
</feature>
<dbReference type="Proteomes" id="UP001558613">
    <property type="component" value="Unassembled WGS sequence"/>
</dbReference>
<dbReference type="InterPro" id="IPR002110">
    <property type="entry name" value="Ankyrin_rpt"/>
</dbReference>
<dbReference type="SMART" id="SM00248">
    <property type="entry name" value="ANK"/>
    <property type="match status" value="3"/>
</dbReference>
<reference evidence="4 5" key="1">
    <citation type="submission" date="2023-09" db="EMBL/GenBank/DDBJ databases">
        <authorList>
            <person name="Wang M."/>
        </authorList>
    </citation>
    <scope>NUCLEOTIDE SEQUENCE [LARGE SCALE GENOMIC DNA]</scope>
    <source>
        <strain evidence="4">GT-2023</strain>
        <tissue evidence="4">Liver</tissue>
    </source>
</reference>
<organism evidence="4 5">
    <name type="scientific">Cirrhinus molitorella</name>
    <name type="common">mud carp</name>
    <dbReference type="NCBI Taxonomy" id="172907"/>
    <lineage>
        <taxon>Eukaryota</taxon>
        <taxon>Metazoa</taxon>
        <taxon>Chordata</taxon>
        <taxon>Craniata</taxon>
        <taxon>Vertebrata</taxon>
        <taxon>Euteleostomi</taxon>
        <taxon>Actinopterygii</taxon>
        <taxon>Neopterygii</taxon>
        <taxon>Teleostei</taxon>
        <taxon>Ostariophysi</taxon>
        <taxon>Cypriniformes</taxon>
        <taxon>Cyprinidae</taxon>
        <taxon>Labeoninae</taxon>
        <taxon>Labeonini</taxon>
        <taxon>Cirrhinus</taxon>
    </lineage>
</organism>
<comment type="caution">
    <text evidence="4">The sequence shown here is derived from an EMBL/GenBank/DDBJ whole genome shotgun (WGS) entry which is preliminary data.</text>
</comment>
<proteinExistence type="predicted"/>
<gene>
    <name evidence="4" type="ORF">QQF64_001207</name>
</gene>